<feature type="compositionally biased region" description="Pro residues" evidence="5">
    <location>
        <begin position="1"/>
        <end position="21"/>
    </location>
</feature>
<name>A0A1I1XYD9_9BURK</name>
<evidence type="ECO:0000256" key="6">
    <source>
        <dbReference type="SAM" id="Phobius"/>
    </source>
</evidence>
<dbReference type="AlphaFoldDB" id="A0A1I1XYD9"/>
<dbReference type="InterPro" id="IPR011547">
    <property type="entry name" value="SLC26A/SulP_dom"/>
</dbReference>
<feature type="transmembrane region" description="Helical" evidence="6">
    <location>
        <begin position="285"/>
        <end position="304"/>
    </location>
</feature>
<keyword evidence="4 6" id="KW-0472">Membrane</keyword>
<dbReference type="EMBL" id="FOMQ01000015">
    <property type="protein sequence ID" value="SFE12189.1"/>
    <property type="molecule type" value="Genomic_DNA"/>
</dbReference>
<evidence type="ECO:0000256" key="4">
    <source>
        <dbReference type="ARBA" id="ARBA00023136"/>
    </source>
</evidence>
<feature type="transmembrane region" description="Helical" evidence="6">
    <location>
        <begin position="66"/>
        <end position="87"/>
    </location>
</feature>
<feature type="transmembrane region" description="Helical" evidence="6">
    <location>
        <begin position="93"/>
        <end position="126"/>
    </location>
</feature>
<feature type="transmembrane region" description="Helical" evidence="6">
    <location>
        <begin position="186"/>
        <end position="209"/>
    </location>
</feature>
<organism evidence="8 9">
    <name type="scientific">Paracidovorax konjaci</name>
    <dbReference type="NCBI Taxonomy" id="32040"/>
    <lineage>
        <taxon>Bacteria</taxon>
        <taxon>Pseudomonadati</taxon>
        <taxon>Pseudomonadota</taxon>
        <taxon>Betaproteobacteria</taxon>
        <taxon>Burkholderiales</taxon>
        <taxon>Comamonadaceae</taxon>
        <taxon>Paracidovorax</taxon>
    </lineage>
</organism>
<dbReference type="GO" id="GO:0016020">
    <property type="term" value="C:membrane"/>
    <property type="evidence" value="ECO:0007669"/>
    <property type="project" value="UniProtKB-SubCell"/>
</dbReference>
<dbReference type="STRING" id="32040.SAMN04489710_11511"/>
<dbReference type="GO" id="GO:0055085">
    <property type="term" value="P:transmembrane transport"/>
    <property type="evidence" value="ECO:0007669"/>
    <property type="project" value="InterPro"/>
</dbReference>
<dbReference type="RefSeq" id="WP_092955851.1">
    <property type="nucleotide sequence ID" value="NZ_FOMQ01000015.1"/>
</dbReference>
<keyword evidence="3 6" id="KW-1133">Transmembrane helix</keyword>
<evidence type="ECO:0000259" key="7">
    <source>
        <dbReference type="Pfam" id="PF00916"/>
    </source>
</evidence>
<evidence type="ECO:0000256" key="5">
    <source>
        <dbReference type="SAM" id="MobiDB-lite"/>
    </source>
</evidence>
<sequence>MKTAPQHPPHGAPAPAGPGPAAPAQRPARGGLFSHLRQDLPASLVVFLVALPLCLGIALASGAPLLAGLVSGIVGGLVVGALSGSHLSVSGPAAGLVVIVVTSIATLGGYEAFLAAVVMAGALQWLFGRLGAGNIGACFPTPVIKGMLAAIGLLLIIKQLPVAFGFQSTEHALRLLPSAADGFDAVRHLSGAVTVSAAVTAAGALAILFAWDTAFVKRLPVIGRLPGPLVAVLWGVAYHAAALATEPSAALADEQRVALPQVDSLAGLWSQFATPDWSALSNPEVYTVAVTLAFVASLETLLSLEATDRLDPLKRVAPPNRELRAQGVGNMVAGLLGGLPITAVIVRSSANVQAGARTRLSAILHGLLLLASVLFLAQFLEWIPLAALAAVLLHTGYKLAKPSLVADTWRQGWGVFIPFAVTVAAILATDLLIGILIGLASSMLFVIESNTRGALSMVSEGSVHLLRLNKDVSFFSRATLRGYLARVQEGDALVIDGSDCRFLDRDIRETLEDFIAHAGERGVQVERRSMPGATPDSGLSGAVGVSGLVALLRPRARAAAAAAAR</sequence>
<dbReference type="OrthoDB" id="9769739at2"/>
<keyword evidence="9" id="KW-1185">Reference proteome</keyword>
<dbReference type="Proteomes" id="UP000199517">
    <property type="component" value="Unassembled WGS sequence"/>
</dbReference>
<gene>
    <name evidence="8" type="ORF">SAMN04489710_11511</name>
</gene>
<evidence type="ECO:0000313" key="9">
    <source>
        <dbReference type="Proteomes" id="UP000199517"/>
    </source>
</evidence>
<evidence type="ECO:0000256" key="2">
    <source>
        <dbReference type="ARBA" id="ARBA00022692"/>
    </source>
</evidence>
<dbReference type="Pfam" id="PF00916">
    <property type="entry name" value="Sulfate_transp"/>
    <property type="match status" value="1"/>
</dbReference>
<keyword evidence="2 6" id="KW-0812">Transmembrane</keyword>
<feature type="domain" description="SLC26A/SulP transporter" evidence="7">
    <location>
        <begin position="36"/>
        <end position="410"/>
    </location>
</feature>
<evidence type="ECO:0000256" key="1">
    <source>
        <dbReference type="ARBA" id="ARBA00004141"/>
    </source>
</evidence>
<feature type="transmembrane region" description="Helical" evidence="6">
    <location>
        <begin position="40"/>
        <end position="59"/>
    </location>
</feature>
<dbReference type="PANTHER" id="PTHR11814">
    <property type="entry name" value="SULFATE TRANSPORTER"/>
    <property type="match status" value="1"/>
</dbReference>
<dbReference type="InterPro" id="IPR001902">
    <property type="entry name" value="SLC26A/SulP_fam"/>
</dbReference>
<evidence type="ECO:0000313" key="8">
    <source>
        <dbReference type="EMBL" id="SFE12189.1"/>
    </source>
</evidence>
<evidence type="ECO:0000256" key="3">
    <source>
        <dbReference type="ARBA" id="ARBA00022989"/>
    </source>
</evidence>
<feature type="transmembrane region" description="Helical" evidence="6">
    <location>
        <begin position="413"/>
        <end position="446"/>
    </location>
</feature>
<feature type="transmembrane region" description="Helical" evidence="6">
    <location>
        <begin position="367"/>
        <end position="393"/>
    </location>
</feature>
<reference evidence="9" key="1">
    <citation type="submission" date="2016-10" db="EMBL/GenBank/DDBJ databases">
        <authorList>
            <person name="Varghese N."/>
            <person name="Submissions S."/>
        </authorList>
    </citation>
    <scope>NUCLEOTIDE SEQUENCE [LARGE SCALE GENOMIC DNA]</scope>
    <source>
        <strain evidence="9">DSM 7481</strain>
    </source>
</reference>
<comment type="subcellular location">
    <subcellularLocation>
        <location evidence="1">Membrane</location>
        <topology evidence="1">Multi-pass membrane protein</topology>
    </subcellularLocation>
</comment>
<feature type="transmembrane region" description="Helical" evidence="6">
    <location>
        <begin position="221"/>
        <end position="241"/>
    </location>
</feature>
<proteinExistence type="predicted"/>
<protein>
    <submittedName>
        <fullName evidence="8">Sulfate permease, MFS superfamily</fullName>
    </submittedName>
</protein>
<feature type="region of interest" description="Disordered" evidence="5">
    <location>
        <begin position="1"/>
        <end position="27"/>
    </location>
</feature>
<accession>A0A1I1XYD9</accession>